<dbReference type="InterPro" id="IPR015422">
    <property type="entry name" value="PyrdxlP-dep_Trfase_small"/>
</dbReference>
<dbReference type="FunFam" id="3.40.640.10:FF:000003">
    <property type="entry name" value="Cysteine desulfurase IscS"/>
    <property type="match status" value="1"/>
</dbReference>
<evidence type="ECO:0000256" key="6">
    <source>
        <dbReference type="ARBA" id="ARBA00022898"/>
    </source>
</evidence>
<protein>
    <recommendedName>
        <fullName evidence="3">cysteine desulfurase</fullName>
        <ecNumber evidence="3">2.8.1.7</ecNumber>
    </recommendedName>
</protein>
<comment type="similarity">
    <text evidence="2">Belongs to the class-V pyridoxal-phosphate-dependent aminotransferase family. NifS/IscS subfamily.</text>
</comment>
<dbReference type="InterPro" id="IPR000192">
    <property type="entry name" value="Aminotrans_V_dom"/>
</dbReference>
<dbReference type="GO" id="GO:0031071">
    <property type="term" value="F:cysteine desulfurase activity"/>
    <property type="evidence" value="ECO:0007669"/>
    <property type="project" value="UniProtKB-EC"/>
</dbReference>
<dbReference type="Gene3D" id="3.40.640.10">
    <property type="entry name" value="Type I PLP-dependent aspartate aminotransferase-like (Major domain)"/>
    <property type="match status" value="1"/>
</dbReference>
<dbReference type="InterPro" id="IPR015424">
    <property type="entry name" value="PyrdxlP-dep_Trfase"/>
</dbReference>
<evidence type="ECO:0000256" key="3">
    <source>
        <dbReference type="ARBA" id="ARBA00012239"/>
    </source>
</evidence>
<organism evidence="10">
    <name type="scientific">marine metagenome</name>
    <dbReference type="NCBI Taxonomy" id="408172"/>
    <lineage>
        <taxon>unclassified sequences</taxon>
        <taxon>metagenomes</taxon>
        <taxon>ecological metagenomes</taxon>
    </lineage>
</organism>
<evidence type="ECO:0000313" key="10">
    <source>
        <dbReference type="EMBL" id="SVC42123.1"/>
    </source>
</evidence>
<dbReference type="InterPro" id="IPR016454">
    <property type="entry name" value="Cysteine_dSase"/>
</dbReference>
<dbReference type="PANTHER" id="PTHR11601:SF34">
    <property type="entry name" value="CYSTEINE DESULFURASE"/>
    <property type="match status" value="1"/>
</dbReference>
<dbReference type="GO" id="GO:0046872">
    <property type="term" value="F:metal ion binding"/>
    <property type="evidence" value="ECO:0007669"/>
    <property type="project" value="UniProtKB-KW"/>
</dbReference>
<dbReference type="EMBL" id="UINC01090303">
    <property type="protein sequence ID" value="SVC42123.1"/>
    <property type="molecule type" value="Genomic_DNA"/>
</dbReference>
<dbReference type="InterPro" id="IPR020578">
    <property type="entry name" value="Aminotrans_V_PyrdxlP_BS"/>
</dbReference>
<reference evidence="10" key="1">
    <citation type="submission" date="2018-05" db="EMBL/GenBank/DDBJ databases">
        <authorList>
            <person name="Lanie J.A."/>
            <person name="Ng W.-L."/>
            <person name="Kazmierczak K.M."/>
            <person name="Andrzejewski T.M."/>
            <person name="Davidsen T.M."/>
            <person name="Wayne K.J."/>
            <person name="Tettelin H."/>
            <person name="Glass J.I."/>
            <person name="Rusch D."/>
            <person name="Podicherti R."/>
            <person name="Tsui H.-C.T."/>
            <person name="Winkler M.E."/>
        </authorList>
    </citation>
    <scope>NUCLEOTIDE SEQUENCE</scope>
</reference>
<evidence type="ECO:0000256" key="8">
    <source>
        <dbReference type="ARBA" id="ARBA00023014"/>
    </source>
</evidence>
<dbReference type="SUPFAM" id="SSF53383">
    <property type="entry name" value="PLP-dependent transferases"/>
    <property type="match status" value="1"/>
</dbReference>
<evidence type="ECO:0000256" key="1">
    <source>
        <dbReference type="ARBA" id="ARBA00001933"/>
    </source>
</evidence>
<feature type="domain" description="Aminotransferase class V" evidence="9">
    <location>
        <begin position="7"/>
        <end position="330"/>
    </location>
</feature>
<evidence type="ECO:0000256" key="4">
    <source>
        <dbReference type="ARBA" id="ARBA00022679"/>
    </source>
</evidence>
<dbReference type="Pfam" id="PF00266">
    <property type="entry name" value="Aminotran_5"/>
    <property type="match status" value="1"/>
</dbReference>
<keyword evidence="6" id="KW-0663">Pyridoxal phosphate</keyword>
<gene>
    <name evidence="10" type="ORF">METZ01_LOCUS294977</name>
</gene>
<dbReference type="InterPro" id="IPR015421">
    <property type="entry name" value="PyrdxlP-dep_Trfase_major"/>
</dbReference>
<dbReference type="EC" id="2.8.1.7" evidence="3"/>
<proteinExistence type="inferred from homology"/>
<evidence type="ECO:0000256" key="2">
    <source>
        <dbReference type="ARBA" id="ARBA00006490"/>
    </source>
</evidence>
<evidence type="ECO:0000256" key="5">
    <source>
        <dbReference type="ARBA" id="ARBA00022723"/>
    </source>
</evidence>
<sequence length="332" mass="35171">MSEDARIYLDHHATTPVDPRVVETMVPFWSEVPGNAASWHVFGREASEAVESAREAVGAVIGSEAKAILFTSGATESANLALQGVLSFYKEKGNHVVTTRTEHPAVFDCCRALEAGGAEVTVLDVDEFGRVAPEAVREALTDKTVLVSVIHANNEIGTLNDVPAIGQIAKEREVLFHVDAAQSLGKIPLDVADAGIDLLSLSAHKAYGPKGVGALYCRRRNPRVRLKPVLFGGGHERGFRSGTLNVPGIVGFGKACEITVAEREEEAIRVSGFRDLLLSEITSALDGVTRNGHPTETLPGNLNLSFAGVDGMEILQGLPEIALSLGSACTSA</sequence>
<evidence type="ECO:0000259" key="9">
    <source>
        <dbReference type="Pfam" id="PF00266"/>
    </source>
</evidence>
<feature type="non-terminal residue" evidence="10">
    <location>
        <position position="332"/>
    </location>
</feature>
<keyword evidence="5" id="KW-0479">Metal-binding</keyword>
<comment type="cofactor">
    <cofactor evidence="1">
        <name>pyridoxal 5'-phosphate</name>
        <dbReference type="ChEBI" id="CHEBI:597326"/>
    </cofactor>
</comment>
<dbReference type="AlphaFoldDB" id="A0A382LZW9"/>
<evidence type="ECO:0000256" key="7">
    <source>
        <dbReference type="ARBA" id="ARBA00023004"/>
    </source>
</evidence>
<dbReference type="PROSITE" id="PS00595">
    <property type="entry name" value="AA_TRANSFER_CLASS_5"/>
    <property type="match status" value="1"/>
</dbReference>
<dbReference type="GO" id="GO:0051536">
    <property type="term" value="F:iron-sulfur cluster binding"/>
    <property type="evidence" value="ECO:0007669"/>
    <property type="project" value="UniProtKB-KW"/>
</dbReference>
<keyword evidence="8" id="KW-0411">Iron-sulfur</keyword>
<dbReference type="PANTHER" id="PTHR11601">
    <property type="entry name" value="CYSTEINE DESULFURYLASE FAMILY MEMBER"/>
    <property type="match status" value="1"/>
</dbReference>
<accession>A0A382LZW9</accession>
<name>A0A382LZW9_9ZZZZ</name>
<dbReference type="PIRSF" id="PIRSF005572">
    <property type="entry name" value="NifS"/>
    <property type="match status" value="1"/>
</dbReference>
<keyword evidence="4" id="KW-0808">Transferase</keyword>
<keyword evidence="7" id="KW-0408">Iron</keyword>
<dbReference type="Gene3D" id="3.90.1150.10">
    <property type="entry name" value="Aspartate Aminotransferase, domain 1"/>
    <property type="match status" value="1"/>
</dbReference>